<dbReference type="GO" id="GO:0005524">
    <property type="term" value="F:ATP binding"/>
    <property type="evidence" value="ECO:0007669"/>
    <property type="project" value="UniProtKB-UniRule"/>
</dbReference>
<dbReference type="SUPFAM" id="SSF56112">
    <property type="entry name" value="Protein kinase-like (PK-like)"/>
    <property type="match status" value="1"/>
</dbReference>
<dbReference type="PANTHER" id="PTHR27002">
    <property type="entry name" value="RECEPTOR-LIKE SERINE/THREONINE-PROTEIN KINASE SD1-8"/>
    <property type="match status" value="1"/>
</dbReference>
<protein>
    <recommendedName>
        <fullName evidence="1">non-specific serine/threonine protein kinase</fullName>
        <ecNumber evidence="1">2.7.11.1</ecNumber>
    </recommendedName>
</protein>
<dbReference type="PANTHER" id="PTHR27002:SF913">
    <property type="entry name" value="RECEPTOR-LIKE SERINE_THREONINE-PROTEIN KINASE"/>
    <property type="match status" value="1"/>
</dbReference>
<dbReference type="Proteomes" id="UP001054889">
    <property type="component" value="Unassembled WGS sequence"/>
</dbReference>
<dbReference type="GO" id="GO:0005886">
    <property type="term" value="C:plasma membrane"/>
    <property type="evidence" value="ECO:0007669"/>
    <property type="project" value="TreeGrafter"/>
</dbReference>
<evidence type="ECO:0000256" key="12">
    <source>
        <dbReference type="PROSITE-ProRule" id="PRU10141"/>
    </source>
</evidence>
<name>A0AAV5CUF1_ELECO</name>
<dbReference type="EMBL" id="BQKI01000009">
    <property type="protein sequence ID" value="GJN01628.1"/>
    <property type="molecule type" value="Genomic_DNA"/>
</dbReference>
<evidence type="ECO:0000256" key="2">
    <source>
        <dbReference type="ARBA" id="ARBA00022527"/>
    </source>
</evidence>
<dbReference type="EC" id="2.7.11.1" evidence="1"/>
<reference evidence="15" key="1">
    <citation type="journal article" date="2018" name="DNA Res.">
        <title>Multiple hybrid de novo genome assembly of finger millet, an orphan allotetraploid crop.</title>
        <authorList>
            <person name="Hatakeyama M."/>
            <person name="Aluri S."/>
            <person name="Balachadran M.T."/>
            <person name="Sivarajan S.R."/>
            <person name="Patrignani A."/>
            <person name="Gruter S."/>
            <person name="Poveda L."/>
            <person name="Shimizu-Inatsugi R."/>
            <person name="Baeten J."/>
            <person name="Francoijs K.J."/>
            <person name="Nataraja K.N."/>
            <person name="Reddy Y.A.N."/>
            <person name="Phadnis S."/>
            <person name="Ravikumar R.L."/>
            <person name="Schlapbach R."/>
            <person name="Sreeman S.M."/>
            <person name="Shimizu K.K."/>
        </authorList>
    </citation>
    <scope>NUCLEOTIDE SEQUENCE</scope>
</reference>
<evidence type="ECO:0000313" key="15">
    <source>
        <dbReference type="EMBL" id="GJN01628.1"/>
    </source>
</evidence>
<gene>
    <name evidence="15" type="primary">ga18907</name>
    <name evidence="15" type="ORF">PR202_ga18907</name>
</gene>
<keyword evidence="7 12" id="KW-0067">ATP-binding</keyword>
<dbReference type="Gene3D" id="3.30.200.20">
    <property type="entry name" value="Phosphorylase Kinase, domain 1"/>
    <property type="match status" value="1"/>
</dbReference>
<comment type="caution">
    <text evidence="15">The sequence shown here is derived from an EMBL/GenBank/DDBJ whole genome shotgun (WGS) entry which is preliminary data.</text>
</comment>
<comment type="catalytic activity">
    <reaction evidence="11">
        <text>L-seryl-[protein] + ATP = O-phospho-L-seryl-[protein] + ADP + H(+)</text>
        <dbReference type="Rhea" id="RHEA:17989"/>
        <dbReference type="Rhea" id="RHEA-COMP:9863"/>
        <dbReference type="Rhea" id="RHEA-COMP:11604"/>
        <dbReference type="ChEBI" id="CHEBI:15378"/>
        <dbReference type="ChEBI" id="CHEBI:29999"/>
        <dbReference type="ChEBI" id="CHEBI:30616"/>
        <dbReference type="ChEBI" id="CHEBI:83421"/>
        <dbReference type="ChEBI" id="CHEBI:456216"/>
        <dbReference type="EC" id="2.7.11.1"/>
    </reaction>
</comment>
<dbReference type="InterPro" id="IPR011009">
    <property type="entry name" value="Kinase-like_dom_sf"/>
</dbReference>
<organism evidence="15 16">
    <name type="scientific">Eleusine coracana subsp. coracana</name>
    <dbReference type="NCBI Taxonomy" id="191504"/>
    <lineage>
        <taxon>Eukaryota</taxon>
        <taxon>Viridiplantae</taxon>
        <taxon>Streptophyta</taxon>
        <taxon>Embryophyta</taxon>
        <taxon>Tracheophyta</taxon>
        <taxon>Spermatophyta</taxon>
        <taxon>Magnoliopsida</taxon>
        <taxon>Liliopsida</taxon>
        <taxon>Poales</taxon>
        <taxon>Poaceae</taxon>
        <taxon>PACMAD clade</taxon>
        <taxon>Chloridoideae</taxon>
        <taxon>Cynodonteae</taxon>
        <taxon>Eleusininae</taxon>
        <taxon>Eleusine</taxon>
    </lineage>
</organism>
<evidence type="ECO:0000256" key="7">
    <source>
        <dbReference type="ARBA" id="ARBA00022840"/>
    </source>
</evidence>
<accession>A0AAV5CUF1</accession>
<evidence type="ECO:0000256" key="13">
    <source>
        <dbReference type="RuleBase" id="RU000304"/>
    </source>
</evidence>
<dbReference type="InterPro" id="IPR000719">
    <property type="entry name" value="Prot_kinase_dom"/>
</dbReference>
<evidence type="ECO:0000256" key="1">
    <source>
        <dbReference type="ARBA" id="ARBA00012513"/>
    </source>
</evidence>
<keyword evidence="8" id="KW-1015">Disulfide bond</keyword>
<keyword evidence="5 12" id="KW-0547">Nucleotide-binding</keyword>
<sequence>MQGYMSATELCDENRDLQFVSFADIITATNNFSQDNMLGQGGFGKVYKGILDSNRIVAIKRLSQGSGQGLDEFRNEVVMIANLQHRNLVRLLGCCIHGDEKLLVYEYLPNTSLDIFIFGGASKYVLDWHTRFNIIKGISRGLLYLHQDSRLTIIHRDLKPSNILLDADMNPKISDFGMARIFGGNQQEANTNRVVGTYGYMSPEYAMDGAFSVKSDTYSFSVVLLEIISGIKISLTRFKGFPNLLAYAWSLWQDGKAMDLVDTSLVETCSPSEALRCIHIGLLCVQDNPNNRPLMSSVVFMLENETAALSVPKQPLYFTQRYPETQETGDNSKNSVNNMSLTVLEGR</sequence>
<evidence type="ECO:0000256" key="8">
    <source>
        <dbReference type="ARBA" id="ARBA00023157"/>
    </source>
</evidence>
<comment type="catalytic activity">
    <reaction evidence="10">
        <text>L-threonyl-[protein] + ATP = O-phospho-L-threonyl-[protein] + ADP + H(+)</text>
        <dbReference type="Rhea" id="RHEA:46608"/>
        <dbReference type="Rhea" id="RHEA-COMP:11060"/>
        <dbReference type="Rhea" id="RHEA-COMP:11605"/>
        <dbReference type="ChEBI" id="CHEBI:15378"/>
        <dbReference type="ChEBI" id="CHEBI:30013"/>
        <dbReference type="ChEBI" id="CHEBI:30616"/>
        <dbReference type="ChEBI" id="CHEBI:61977"/>
        <dbReference type="ChEBI" id="CHEBI:456216"/>
        <dbReference type="EC" id="2.7.11.1"/>
    </reaction>
</comment>
<keyword evidence="3" id="KW-0808">Transferase</keyword>
<dbReference type="FunFam" id="3.30.200.20:FF:000195">
    <property type="entry name" value="G-type lectin S-receptor-like serine/threonine-protein kinase"/>
    <property type="match status" value="1"/>
</dbReference>
<feature type="domain" description="Protein kinase" evidence="14">
    <location>
        <begin position="32"/>
        <end position="317"/>
    </location>
</feature>
<evidence type="ECO:0000256" key="11">
    <source>
        <dbReference type="ARBA" id="ARBA00048679"/>
    </source>
</evidence>
<dbReference type="InterPro" id="IPR008271">
    <property type="entry name" value="Ser/Thr_kinase_AS"/>
</dbReference>
<dbReference type="FunFam" id="1.10.510.10:FF:000060">
    <property type="entry name" value="G-type lectin S-receptor-like serine/threonine-protein kinase"/>
    <property type="match status" value="1"/>
</dbReference>
<evidence type="ECO:0000313" key="16">
    <source>
        <dbReference type="Proteomes" id="UP001054889"/>
    </source>
</evidence>
<dbReference type="PROSITE" id="PS00108">
    <property type="entry name" value="PROTEIN_KINASE_ST"/>
    <property type="match status" value="1"/>
</dbReference>
<evidence type="ECO:0000256" key="5">
    <source>
        <dbReference type="ARBA" id="ARBA00022741"/>
    </source>
</evidence>
<evidence type="ECO:0000256" key="6">
    <source>
        <dbReference type="ARBA" id="ARBA00022777"/>
    </source>
</evidence>
<feature type="binding site" evidence="12">
    <location>
        <position position="60"/>
    </location>
    <ligand>
        <name>ATP</name>
        <dbReference type="ChEBI" id="CHEBI:30616"/>
    </ligand>
</feature>
<evidence type="ECO:0000259" key="14">
    <source>
        <dbReference type="PROSITE" id="PS50011"/>
    </source>
</evidence>
<dbReference type="InterPro" id="IPR017441">
    <property type="entry name" value="Protein_kinase_ATP_BS"/>
</dbReference>
<keyword evidence="16" id="KW-1185">Reference proteome</keyword>
<dbReference type="Gene3D" id="1.10.510.10">
    <property type="entry name" value="Transferase(Phosphotransferase) domain 1"/>
    <property type="match status" value="1"/>
</dbReference>
<dbReference type="InterPro" id="IPR001245">
    <property type="entry name" value="Ser-Thr/Tyr_kinase_cat_dom"/>
</dbReference>
<keyword evidence="6" id="KW-0418">Kinase</keyword>
<dbReference type="CDD" id="cd14066">
    <property type="entry name" value="STKc_IRAK"/>
    <property type="match status" value="1"/>
</dbReference>
<dbReference type="SMART" id="SM00220">
    <property type="entry name" value="S_TKc"/>
    <property type="match status" value="1"/>
</dbReference>
<dbReference type="GO" id="GO:0004674">
    <property type="term" value="F:protein serine/threonine kinase activity"/>
    <property type="evidence" value="ECO:0007669"/>
    <property type="project" value="UniProtKB-KW"/>
</dbReference>
<proteinExistence type="inferred from homology"/>
<dbReference type="AlphaFoldDB" id="A0AAV5CUF1"/>
<evidence type="ECO:0000256" key="4">
    <source>
        <dbReference type="ARBA" id="ARBA00022729"/>
    </source>
</evidence>
<comment type="similarity">
    <text evidence="13">Belongs to the protein kinase superfamily.</text>
</comment>
<dbReference type="PROSITE" id="PS00107">
    <property type="entry name" value="PROTEIN_KINASE_ATP"/>
    <property type="match status" value="1"/>
</dbReference>
<keyword evidence="2 13" id="KW-0723">Serine/threonine-protein kinase</keyword>
<evidence type="ECO:0000256" key="10">
    <source>
        <dbReference type="ARBA" id="ARBA00047899"/>
    </source>
</evidence>
<evidence type="ECO:0000256" key="3">
    <source>
        <dbReference type="ARBA" id="ARBA00022679"/>
    </source>
</evidence>
<evidence type="ECO:0000256" key="9">
    <source>
        <dbReference type="ARBA" id="ARBA00023180"/>
    </source>
</evidence>
<keyword evidence="9" id="KW-0325">Glycoprotein</keyword>
<reference evidence="15" key="2">
    <citation type="submission" date="2021-12" db="EMBL/GenBank/DDBJ databases">
        <title>Resequencing data analysis of finger millet.</title>
        <authorList>
            <person name="Hatakeyama M."/>
            <person name="Aluri S."/>
            <person name="Balachadran M.T."/>
            <person name="Sivarajan S.R."/>
            <person name="Poveda L."/>
            <person name="Shimizu-Inatsugi R."/>
            <person name="Schlapbach R."/>
            <person name="Sreeman S.M."/>
            <person name="Shimizu K.K."/>
        </authorList>
    </citation>
    <scope>NUCLEOTIDE SEQUENCE</scope>
</reference>
<dbReference type="Pfam" id="PF07714">
    <property type="entry name" value="PK_Tyr_Ser-Thr"/>
    <property type="match status" value="1"/>
</dbReference>
<keyword evidence="4" id="KW-0732">Signal</keyword>
<dbReference type="PROSITE" id="PS50011">
    <property type="entry name" value="PROTEIN_KINASE_DOM"/>
    <property type="match status" value="1"/>
</dbReference>